<gene>
    <name evidence="8" type="ORF">XELAEV_18022048mg</name>
</gene>
<dbReference type="InterPro" id="IPR007593">
    <property type="entry name" value="CD225/Dispanin_fam"/>
</dbReference>
<comment type="subcellular location">
    <subcellularLocation>
        <location evidence="1">Membrane</location>
    </subcellularLocation>
</comment>
<evidence type="ECO:0000256" key="2">
    <source>
        <dbReference type="ARBA" id="ARBA00006843"/>
    </source>
</evidence>
<sequence length="141" mass="15536">MSMENTDTTDKPPPYMVEPPPNSVNQGFDPSRAGVMGIPNVPAPQVHTTVVNIIPDGFLIRDHLPWSIFNTMYMNFCCLGFFAVIFSVKSRDQKVIGDRSGAMSYASTARNLNIAASFFTIITIIVVLIILPPTSWSQNRG</sequence>
<evidence type="ECO:0000256" key="7">
    <source>
        <dbReference type="SAM" id="Phobius"/>
    </source>
</evidence>
<evidence type="ECO:0000256" key="3">
    <source>
        <dbReference type="ARBA" id="ARBA00022692"/>
    </source>
</evidence>
<organism evidence="8 9">
    <name type="scientific">Xenopus laevis</name>
    <name type="common">African clawed frog</name>
    <dbReference type="NCBI Taxonomy" id="8355"/>
    <lineage>
        <taxon>Eukaryota</taxon>
        <taxon>Metazoa</taxon>
        <taxon>Chordata</taxon>
        <taxon>Craniata</taxon>
        <taxon>Vertebrata</taxon>
        <taxon>Euteleostomi</taxon>
        <taxon>Amphibia</taxon>
        <taxon>Batrachia</taxon>
        <taxon>Anura</taxon>
        <taxon>Pipoidea</taxon>
        <taxon>Pipidae</taxon>
        <taxon>Xenopodinae</taxon>
        <taxon>Xenopus</taxon>
        <taxon>Xenopus</taxon>
    </lineage>
</organism>
<protein>
    <submittedName>
        <fullName evidence="8">Uncharacterized protein</fullName>
    </submittedName>
</protein>
<dbReference type="Proteomes" id="UP000694892">
    <property type="component" value="Chromosome 4L"/>
</dbReference>
<feature type="compositionally biased region" description="Pro residues" evidence="6">
    <location>
        <begin position="11"/>
        <end position="22"/>
    </location>
</feature>
<name>A0A974D1N8_XENLA</name>
<feature type="transmembrane region" description="Helical" evidence="7">
    <location>
        <begin position="109"/>
        <end position="131"/>
    </location>
</feature>
<keyword evidence="5 7" id="KW-0472">Membrane</keyword>
<feature type="region of interest" description="Disordered" evidence="6">
    <location>
        <begin position="1"/>
        <end position="22"/>
    </location>
</feature>
<evidence type="ECO:0000256" key="5">
    <source>
        <dbReference type="ARBA" id="ARBA00023136"/>
    </source>
</evidence>
<dbReference type="PANTHER" id="PTHR13999">
    <property type="entry name" value="INTERFERON INDUCIBLE TRANSMEMBRANE PROTEIN"/>
    <property type="match status" value="1"/>
</dbReference>
<comment type="similarity">
    <text evidence="2">Belongs to the CD225/Dispanin family.</text>
</comment>
<dbReference type="Pfam" id="PF04505">
    <property type="entry name" value="CD225"/>
    <property type="match status" value="1"/>
</dbReference>
<reference evidence="9" key="1">
    <citation type="journal article" date="2016" name="Nature">
        <title>Genome evolution in the allotetraploid frog Xenopus laevis.</title>
        <authorList>
            <person name="Session A.M."/>
            <person name="Uno Y."/>
            <person name="Kwon T."/>
            <person name="Chapman J.A."/>
            <person name="Toyoda A."/>
            <person name="Takahashi S."/>
            <person name="Fukui A."/>
            <person name="Hikosaka A."/>
            <person name="Suzuki A."/>
            <person name="Kondo M."/>
            <person name="van Heeringen S.J."/>
            <person name="Quigley I."/>
            <person name="Heinz S."/>
            <person name="Ogino H."/>
            <person name="Ochi H."/>
            <person name="Hellsten U."/>
            <person name="Lyons J.B."/>
            <person name="Simakov O."/>
            <person name="Putnam N."/>
            <person name="Stites J."/>
            <person name="Kuroki Y."/>
            <person name="Tanaka T."/>
            <person name="Michiue T."/>
            <person name="Watanabe M."/>
            <person name="Bogdanovic O."/>
            <person name="Lister R."/>
            <person name="Georgiou G."/>
            <person name="Paranjpe S.S."/>
            <person name="van Kruijsbergen I."/>
            <person name="Shu S."/>
            <person name="Carlson J."/>
            <person name="Kinoshita T."/>
            <person name="Ohta Y."/>
            <person name="Mawaribuchi S."/>
            <person name="Jenkins J."/>
            <person name="Grimwood J."/>
            <person name="Schmutz J."/>
            <person name="Mitros T."/>
            <person name="Mozaffari S.V."/>
            <person name="Suzuki Y."/>
            <person name="Haramoto Y."/>
            <person name="Yamamoto T.S."/>
            <person name="Takagi C."/>
            <person name="Heald R."/>
            <person name="Miller K."/>
            <person name="Haudenschild C."/>
            <person name="Kitzman J."/>
            <person name="Nakayama T."/>
            <person name="Izutsu Y."/>
            <person name="Robert J."/>
            <person name="Fortriede J."/>
            <person name="Burns K."/>
            <person name="Lotay V."/>
            <person name="Karimi K."/>
            <person name="Yasuoka Y."/>
            <person name="Dichmann D.S."/>
            <person name="Flajnik M.F."/>
            <person name="Houston D.W."/>
            <person name="Shendure J."/>
            <person name="DuPasquier L."/>
            <person name="Vize P.D."/>
            <person name="Zorn A.M."/>
            <person name="Ito M."/>
            <person name="Marcotte E.M."/>
            <person name="Wallingford J.B."/>
            <person name="Ito Y."/>
            <person name="Asashima M."/>
            <person name="Ueno N."/>
            <person name="Matsuda Y."/>
            <person name="Veenstra G.J."/>
            <person name="Fujiyama A."/>
            <person name="Harland R.M."/>
            <person name="Taira M."/>
            <person name="Rokhsar D.S."/>
        </authorList>
    </citation>
    <scope>NUCLEOTIDE SEQUENCE [LARGE SCALE GENOMIC DNA]</scope>
    <source>
        <strain evidence="9">J</strain>
    </source>
</reference>
<evidence type="ECO:0000313" key="9">
    <source>
        <dbReference type="Proteomes" id="UP000694892"/>
    </source>
</evidence>
<evidence type="ECO:0000256" key="6">
    <source>
        <dbReference type="SAM" id="MobiDB-lite"/>
    </source>
</evidence>
<evidence type="ECO:0000313" key="8">
    <source>
        <dbReference type="EMBL" id="OCT83909.1"/>
    </source>
</evidence>
<feature type="transmembrane region" description="Helical" evidence="7">
    <location>
        <begin position="68"/>
        <end position="88"/>
    </location>
</feature>
<dbReference type="EMBL" id="CM004472">
    <property type="protein sequence ID" value="OCT83909.1"/>
    <property type="molecule type" value="Genomic_DNA"/>
</dbReference>
<evidence type="ECO:0000256" key="4">
    <source>
        <dbReference type="ARBA" id="ARBA00022989"/>
    </source>
</evidence>
<dbReference type="InterPro" id="IPR051517">
    <property type="entry name" value="IFITM_antiviral_protein"/>
</dbReference>
<dbReference type="PANTHER" id="PTHR13999:SF35">
    <property type="entry name" value="DISPANIN SUBFAMILY A MEMBER 2B"/>
    <property type="match status" value="1"/>
</dbReference>
<evidence type="ECO:0000256" key="1">
    <source>
        <dbReference type="ARBA" id="ARBA00004370"/>
    </source>
</evidence>
<keyword evidence="3 7" id="KW-0812">Transmembrane</keyword>
<keyword evidence="4 7" id="KW-1133">Transmembrane helix</keyword>
<proteinExistence type="inferred from homology"/>
<dbReference type="GO" id="GO:0005886">
    <property type="term" value="C:plasma membrane"/>
    <property type="evidence" value="ECO:0007669"/>
    <property type="project" value="TreeGrafter"/>
</dbReference>
<accession>A0A974D1N8</accession>
<dbReference type="OMA" id="MEAPPIY"/>
<dbReference type="AlphaFoldDB" id="A0A974D1N8"/>